<keyword evidence="2" id="KW-1185">Reference proteome</keyword>
<reference evidence="3" key="1">
    <citation type="submission" date="2022-11" db="UniProtKB">
        <authorList>
            <consortium name="WormBaseParasite"/>
        </authorList>
    </citation>
    <scope>IDENTIFICATION</scope>
</reference>
<organism evidence="2 3">
    <name type="scientific">Meloidogyne floridensis</name>
    <dbReference type="NCBI Taxonomy" id="298350"/>
    <lineage>
        <taxon>Eukaryota</taxon>
        <taxon>Metazoa</taxon>
        <taxon>Ecdysozoa</taxon>
        <taxon>Nematoda</taxon>
        <taxon>Chromadorea</taxon>
        <taxon>Rhabditida</taxon>
        <taxon>Tylenchina</taxon>
        <taxon>Tylenchomorpha</taxon>
        <taxon>Tylenchoidea</taxon>
        <taxon>Meloidogynidae</taxon>
        <taxon>Meloidogyninae</taxon>
        <taxon>Meloidogyne</taxon>
    </lineage>
</organism>
<accession>A0A915NLW7</accession>
<sequence>MCQISENFLQQNCSENSLTIYLTTSNSIIFCIGAFINIKNDELKNLILIRLNLLNCGLRRGGRGGGRGGRGGGSSGGGRGGRGGGSGGGGGGYRGRGYRGSRGLLYCWLCLLAL</sequence>
<protein>
    <submittedName>
        <fullName evidence="3">Uncharacterized protein</fullName>
    </submittedName>
</protein>
<evidence type="ECO:0000313" key="3">
    <source>
        <dbReference type="WBParaSite" id="scf7180000418566.g2586"/>
    </source>
</evidence>
<proteinExistence type="predicted"/>
<dbReference type="WBParaSite" id="scf7180000418566.g2586">
    <property type="protein sequence ID" value="scf7180000418566.g2586"/>
    <property type="gene ID" value="scf7180000418566.g2586"/>
</dbReference>
<dbReference type="AlphaFoldDB" id="A0A915NLW7"/>
<evidence type="ECO:0000256" key="1">
    <source>
        <dbReference type="SAM" id="MobiDB-lite"/>
    </source>
</evidence>
<feature type="region of interest" description="Disordered" evidence="1">
    <location>
        <begin position="61"/>
        <end position="100"/>
    </location>
</feature>
<dbReference type="Proteomes" id="UP000887560">
    <property type="component" value="Unplaced"/>
</dbReference>
<name>A0A915NLW7_9BILA</name>
<feature type="compositionally biased region" description="Gly residues" evidence="1">
    <location>
        <begin position="63"/>
        <end position="100"/>
    </location>
</feature>
<evidence type="ECO:0000313" key="2">
    <source>
        <dbReference type="Proteomes" id="UP000887560"/>
    </source>
</evidence>